<proteinExistence type="predicted"/>
<organism evidence="1">
    <name type="scientific">viral metagenome</name>
    <dbReference type="NCBI Taxonomy" id="1070528"/>
    <lineage>
        <taxon>unclassified sequences</taxon>
        <taxon>metagenomes</taxon>
        <taxon>organismal metagenomes</taxon>
    </lineage>
</organism>
<name>A0A6C0EE90_9ZZZZ</name>
<sequence length="134" mass="16387">MEVINKIYNCNSCKKEIDNNRKLCKNCYNKKYKDYYDKVLKFKLKEKRKENKIIKKFEYTNNNRTILIVSKDKIKKCKECNIIKDINDFYISLKYKDNYYLQPRCKKCYHDLNKLSNEFKIFDDISTKLNIECA</sequence>
<dbReference type="EMBL" id="MN739817">
    <property type="protein sequence ID" value="QHT27228.1"/>
    <property type="molecule type" value="Genomic_DNA"/>
</dbReference>
<evidence type="ECO:0000313" key="1">
    <source>
        <dbReference type="EMBL" id="QHT27228.1"/>
    </source>
</evidence>
<dbReference type="AlphaFoldDB" id="A0A6C0EE90"/>
<protein>
    <submittedName>
        <fullName evidence="1">Uncharacterized protein</fullName>
    </submittedName>
</protein>
<reference evidence="1" key="1">
    <citation type="journal article" date="2020" name="Nature">
        <title>Giant virus diversity and host interactions through global metagenomics.</title>
        <authorList>
            <person name="Schulz F."/>
            <person name="Roux S."/>
            <person name="Paez-Espino D."/>
            <person name="Jungbluth S."/>
            <person name="Walsh D.A."/>
            <person name="Denef V.J."/>
            <person name="McMahon K.D."/>
            <person name="Konstantinidis K.T."/>
            <person name="Eloe-Fadrosh E.A."/>
            <person name="Kyrpides N.C."/>
            <person name="Woyke T."/>
        </authorList>
    </citation>
    <scope>NUCLEOTIDE SEQUENCE</scope>
    <source>
        <strain evidence="1">GVMAG-M-3300023179-2</strain>
    </source>
</reference>
<accession>A0A6C0EE90</accession>